<protein>
    <submittedName>
        <fullName evidence="1">Uncharacterized protein</fullName>
    </submittedName>
</protein>
<gene>
    <name evidence="1" type="ORF">WN51_10478</name>
</gene>
<evidence type="ECO:0000313" key="2">
    <source>
        <dbReference type="Proteomes" id="UP000053105"/>
    </source>
</evidence>
<name>A0A0N0BI24_9HYME</name>
<sequence>MKENMKDLRIWQMMKQFIVKIRNRNRKVRAGSKCRNRRSVCVASNHGKKEKLSIREDREAFADAWSKVGWEKVGPRRSGSEVERHKCNLFSPVFKWEPIPIRGRNILAIHVARLINSLRRLALEVDNCELLLPMVPSQECRGINYHWHCGINSFADQQRHVLRDLNDFCKIYDGVYVYLVIQCALSNLITLSVISSNLKHQGECFCKLQTEAKGLALFFRLLILEQEKALGVKAIKVVELQRQRSVYLET</sequence>
<proteinExistence type="predicted"/>
<accession>A0A0N0BI24</accession>
<dbReference type="EMBL" id="KQ435736">
    <property type="protein sequence ID" value="KOX77084.1"/>
    <property type="molecule type" value="Genomic_DNA"/>
</dbReference>
<dbReference type="AlphaFoldDB" id="A0A0N0BI24"/>
<organism evidence="1 2">
    <name type="scientific">Melipona quadrifasciata</name>
    <dbReference type="NCBI Taxonomy" id="166423"/>
    <lineage>
        <taxon>Eukaryota</taxon>
        <taxon>Metazoa</taxon>
        <taxon>Ecdysozoa</taxon>
        <taxon>Arthropoda</taxon>
        <taxon>Hexapoda</taxon>
        <taxon>Insecta</taxon>
        <taxon>Pterygota</taxon>
        <taxon>Neoptera</taxon>
        <taxon>Endopterygota</taxon>
        <taxon>Hymenoptera</taxon>
        <taxon>Apocrita</taxon>
        <taxon>Aculeata</taxon>
        <taxon>Apoidea</taxon>
        <taxon>Anthophila</taxon>
        <taxon>Apidae</taxon>
        <taxon>Melipona</taxon>
    </lineage>
</organism>
<keyword evidence="2" id="KW-1185">Reference proteome</keyword>
<reference evidence="1 2" key="1">
    <citation type="submission" date="2015-07" db="EMBL/GenBank/DDBJ databases">
        <title>The genome of Melipona quadrifasciata.</title>
        <authorList>
            <person name="Pan H."/>
            <person name="Kapheim K."/>
        </authorList>
    </citation>
    <scope>NUCLEOTIDE SEQUENCE [LARGE SCALE GENOMIC DNA]</scope>
    <source>
        <strain evidence="1">0111107301</strain>
        <tissue evidence="1">Whole body</tissue>
    </source>
</reference>
<evidence type="ECO:0000313" key="1">
    <source>
        <dbReference type="EMBL" id="KOX77084.1"/>
    </source>
</evidence>
<dbReference type="Proteomes" id="UP000053105">
    <property type="component" value="Unassembled WGS sequence"/>
</dbReference>